<dbReference type="SUPFAM" id="SSF63817">
    <property type="entry name" value="Sortase"/>
    <property type="match status" value="1"/>
</dbReference>
<dbReference type="InterPro" id="IPR042001">
    <property type="entry name" value="Sortase_F"/>
</dbReference>
<sequence length="184" mass="19817">MAMSTRGVIIAGVVTGLAFAAVAGGKGMTDQPAARSSVVPKRIDIPALHLKAPLMKLGLSDEGDVELPPFDKPTTAGWYTGSAVPGDPGASVIIGHVDTKTAPAVFYRLRDLRRGEVVKVVRSDGKTVSYRVDSVERVPKDDFPAERVYTEDGLRLITCGGDFDWSRHEYRDNVIVYASLMRAA</sequence>
<evidence type="ECO:0000256" key="1">
    <source>
        <dbReference type="ARBA" id="ARBA00022801"/>
    </source>
</evidence>
<evidence type="ECO:0000313" key="3">
    <source>
        <dbReference type="Proteomes" id="UP000186096"/>
    </source>
</evidence>
<keyword evidence="3" id="KW-1185">Reference proteome</keyword>
<dbReference type="InterPro" id="IPR023365">
    <property type="entry name" value="Sortase_dom-sf"/>
</dbReference>
<protein>
    <submittedName>
        <fullName evidence="2">LPXTG-site transpeptidase (Sortase) family protein</fullName>
    </submittedName>
</protein>
<dbReference type="OrthoDB" id="525039at2"/>
<evidence type="ECO:0000313" key="2">
    <source>
        <dbReference type="EMBL" id="SIQ42957.1"/>
    </source>
</evidence>
<dbReference type="GO" id="GO:0016787">
    <property type="term" value="F:hydrolase activity"/>
    <property type="evidence" value="ECO:0007669"/>
    <property type="project" value="UniProtKB-KW"/>
</dbReference>
<dbReference type="EMBL" id="FTNI01000002">
    <property type="protein sequence ID" value="SIQ42957.1"/>
    <property type="molecule type" value="Genomic_DNA"/>
</dbReference>
<dbReference type="AlphaFoldDB" id="A0A1N6SPK6"/>
<dbReference type="STRING" id="58117.SAMN05421833_10266"/>
<keyword evidence="1" id="KW-0378">Hydrolase</keyword>
<dbReference type="CDD" id="cd05829">
    <property type="entry name" value="Sortase_F"/>
    <property type="match status" value="1"/>
</dbReference>
<organism evidence="2 3">
    <name type="scientific">Microbispora rosea</name>
    <dbReference type="NCBI Taxonomy" id="58117"/>
    <lineage>
        <taxon>Bacteria</taxon>
        <taxon>Bacillati</taxon>
        <taxon>Actinomycetota</taxon>
        <taxon>Actinomycetes</taxon>
        <taxon>Streptosporangiales</taxon>
        <taxon>Streptosporangiaceae</taxon>
        <taxon>Microbispora</taxon>
    </lineage>
</organism>
<dbReference type="NCBIfam" id="NF033748">
    <property type="entry name" value="class_F_sortase"/>
    <property type="match status" value="1"/>
</dbReference>
<reference evidence="3" key="1">
    <citation type="submission" date="2017-01" db="EMBL/GenBank/DDBJ databases">
        <authorList>
            <person name="Varghese N."/>
            <person name="Submissions S."/>
        </authorList>
    </citation>
    <scope>NUCLEOTIDE SEQUENCE [LARGE SCALE GENOMIC DNA]</scope>
    <source>
        <strain evidence="3">ATCC 12950</strain>
    </source>
</reference>
<name>A0A1N6SPK6_9ACTN</name>
<dbReference type="InterPro" id="IPR005754">
    <property type="entry name" value="Sortase"/>
</dbReference>
<proteinExistence type="predicted"/>
<gene>
    <name evidence="2" type="ORF">SAMN05421833_10266</name>
</gene>
<accession>A0A1N6SPK6</accession>
<dbReference type="Gene3D" id="2.40.260.10">
    <property type="entry name" value="Sortase"/>
    <property type="match status" value="1"/>
</dbReference>
<dbReference type="Pfam" id="PF04203">
    <property type="entry name" value="Sortase"/>
    <property type="match status" value="1"/>
</dbReference>
<dbReference type="Proteomes" id="UP000186096">
    <property type="component" value="Unassembled WGS sequence"/>
</dbReference>